<feature type="region of interest" description="Disordered" evidence="1">
    <location>
        <begin position="658"/>
        <end position="679"/>
    </location>
</feature>
<organism evidence="3 4">
    <name type="scientific">Deinococcus ficus</name>
    <dbReference type="NCBI Taxonomy" id="317577"/>
    <lineage>
        <taxon>Bacteria</taxon>
        <taxon>Thermotogati</taxon>
        <taxon>Deinococcota</taxon>
        <taxon>Deinococci</taxon>
        <taxon>Deinococcales</taxon>
        <taxon>Deinococcaceae</taxon>
        <taxon>Deinococcus</taxon>
    </lineage>
</organism>
<dbReference type="InterPro" id="IPR051677">
    <property type="entry name" value="AfsR-DnrI-RedD_regulator"/>
</dbReference>
<dbReference type="STRING" id="317577.GCA_000419625_03177"/>
<dbReference type="InterPro" id="IPR005158">
    <property type="entry name" value="BTAD"/>
</dbReference>
<dbReference type="EMBL" id="CP021082">
    <property type="protein sequence ID" value="ASN82508.1"/>
    <property type="molecule type" value="Genomic_DNA"/>
</dbReference>
<reference evidence="3 4" key="1">
    <citation type="submission" date="2017-05" db="EMBL/GenBank/DDBJ databases">
        <title>The complete genome sequence of Deinococcus ficus isolated from the rhizosphere of the Ficus religiosa L. in Taiwan.</title>
        <authorList>
            <person name="Wu K.-M."/>
            <person name="Liao T.-L."/>
            <person name="Liu Y.-M."/>
            <person name="Young C.-C."/>
            <person name="Tsai S.-F."/>
        </authorList>
    </citation>
    <scope>NUCLEOTIDE SEQUENCE [LARGE SCALE GENOMIC DNA]</scope>
    <source>
        <strain evidence="3 4">CC-FR2-10</strain>
        <plasmid evidence="4">pdfi1</plasmid>
    </source>
</reference>
<name>A0A221T0S8_9DEIO</name>
<protein>
    <recommendedName>
        <fullName evidence="2">Bacterial transcriptional activator domain-containing protein</fullName>
    </recommendedName>
</protein>
<dbReference type="PANTHER" id="PTHR35807">
    <property type="entry name" value="TRANSCRIPTIONAL REGULATOR REDD-RELATED"/>
    <property type="match status" value="1"/>
</dbReference>
<proteinExistence type="predicted"/>
<dbReference type="Gene3D" id="1.25.40.10">
    <property type="entry name" value="Tetratricopeptide repeat domain"/>
    <property type="match status" value="1"/>
</dbReference>
<evidence type="ECO:0000259" key="2">
    <source>
        <dbReference type="SMART" id="SM01043"/>
    </source>
</evidence>
<keyword evidence="4" id="KW-1185">Reference proteome</keyword>
<gene>
    <name evidence="3" type="ORF">DFI_15105</name>
</gene>
<dbReference type="Gene3D" id="3.40.50.300">
    <property type="entry name" value="P-loop containing nucleotide triphosphate hydrolases"/>
    <property type="match status" value="1"/>
</dbReference>
<dbReference type="InterPro" id="IPR027417">
    <property type="entry name" value="P-loop_NTPase"/>
</dbReference>
<dbReference type="RefSeq" id="WP_118375992.1">
    <property type="nucleotide sequence ID" value="NZ_CP021082.1"/>
</dbReference>
<dbReference type="SMART" id="SM01043">
    <property type="entry name" value="BTAD"/>
    <property type="match status" value="1"/>
</dbReference>
<dbReference type="Pfam" id="PF03704">
    <property type="entry name" value="BTAD"/>
    <property type="match status" value="1"/>
</dbReference>
<geneLocation type="plasmid" evidence="4">
    <name>pdfi1</name>
</geneLocation>
<dbReference type="Gene3D" id="1.10.10.10">
    <property type="entry name" value="Winged helix-like DNA-binding domain superfamily/Winged helix DNA-binding domain"/>
    <property type="match status" value="1"/>
</dbReference>
<dbReference type="InterPro" id="IPR011990">
    <property type="entry name" value="TPR-like_helical_dom_sf"/>
</dbReference>
<feature type="compositionally biased region" description="Low complexity" evidence="1">
    <location>
        <begin position="670"/>
        <end position="679"/>
    </location>
</feature>
<keyword evidence="3" id="KW-0614">Plasmid</keyword>
<dbReference type="InterPro" id="IPR036388">
    <property type="entry name" value="WH-like_DNA-bd_sf"/>
</dbReference>
<accession>A0A221T0S8</accession>
<dbReference type="AlphaFoldDB" id="A0A221T0S8"/>
<dbReference type="Pfam" id="PF13191">
    <property type="entry name" value="AAA_16"/>
    <property type="match status" value="1"/>
</dbReference>
<evidence type="ECO:0000313" key="4">
    <source>
        <dbReference type="Proteomes" id="UP000259030"/>
    </source>
</evidence>
<sequence>MAEPQPYQLVIRGPPGLHGPGGATWRPERKTLALLTYLALEGEATRLALVRLLWPDTPEGAARNNLVHLLRRLHRLTGAALVDGQETLALSAQIDVDTRVPEGPGQLPPGPLLQGVEFDELPDFAEWLLAWQERLEARELRALAQQAAAAEQRGDWPAALSAAALLLERDPLSEEHWRRAIRLHYLAGDRPAALSTYHRCRDLLRRELGCDPEPETVALARRIDQGERLPGPPPRGPRELPLSMLRPPVLIGREAAWAQLEAAWAAGQTVYITGAPGVGKTRLAQDFVASKGRALYLPGHPGAEQVPYAAAAHNARARLAAAPDVTLPEWVRREISRVLPELRAGEAAQPIHSEADRLNYFLAHLEVVRLTGQGVAAVISDDVQHYDPATVELGAFFLTQSLPLGQRGDVPRHIILYRQGALPPLTQQRIDALVQAGAAVRIDLDGLDGHSVSALLDELKVTGPSPALARDLHEWTGGNPQHLLEAVRHMHQSGEYSVDAALRERARTVTPLVAERLARLSPRALQGARGAAVLGDAFTLERLSDVLRLGLLDLTAAWEELEAAQVVTGERFSHDTVREAVLASLPAPVRSLLHRASARVLSGAPVHPARVARHWAEAGEAAQAAPWFMRAAEDALQTLRPEEAGAYCDEAAAAYRASGDAEGERRALEARAGLGTPPR</sequence>
<dbReference type="Proteomes" id="UP000259030">
    <property type="component" value="Plasmid pDFI1"/>
</dbReference>
<dbReference type="SUPFAM" id="SSF48452">
    <property type="entry name" value="TPR-like"/>
    <property type="match status" value="1"/>
</dbReference>
<evidence type="ECO:0000313" key="3">
    <source>
        <dbReference type="EMBL" id="ASN82508.1"/>
    </source>
</evidence>
<dbReference type="KEGG" id="dfc:DFI_15105"/>
<dbReference type="SUPFAM" id="SSF52540">
    <property type="entry name" value="P-loop containing nucleoside triphosphate hydrolases"/>
    <property type="match status" value="1"/>
</dbReference>
<evidence type="ECO:0000256" key="1">
    <source>
        <dbReference type="SAM" id="MobiDB-lite"/>
    </source>
</evidence>
<feature type="domain" description="Bacterial transcriptional activator" evidence="2">
    <location>
        <begin position="82"/>
        <end position="224"/>
    </location>
</feature>
<dbReference type="InterPro" id="IPR041664">
    <property type="entry name" value="AAA_16"/>
</dbReference>